<gene>
    <name evidence="5" type="ORF">CDA63_05795</name>
</gene>
<dbReference type="InterPro" id="IPR011990">
    <property type="entry name" value="TPR-like_helical_dom_sf"/>
</dbReference>
<dbReference type="Proteomes" id="UP000197277">
    <property type="component" value="Unassembled WGS sequence"/>
</dbReference>
<evidence type="ECO:0000256" key="4">
    <source>
        <dbReference type="SAM" id="SignalP"/>
    </source>
</evidence>
<evidence type="ECO:0000313" key="6">
    <source>
        <dbReference type="Proteomes" id="UP000197277"/>
    </source>
</evidence>
<dbReference type="AlphaFoldDB" id="A0A246FML0"/>
<dbReference type="InterPro" id="IPR050498">
    <property type="entry name" value="Ycf3"/>
</dbReference>
<dbReference type="PANTHER" id="PTHR44858:SF1">
    <property type="entry name" value="UDP-N-ACETYLGLUCOSAMINE--PEPTIDE N-ACETYLGLUCOSAMINYLTRANSFERASE SPINDLY-RELATED"/>
    <property type="match status" value="1"/>
</dbReference>
<dbReference type="SMART" id="SM00028">
    <property type="entry name" value="TPR"/>
    <property type="match status" value="5"/>
</dbReference>
<organism evidence="5 6">
    <name type="scientific">Hymenobacter amundsenii</name>
    <dbReference type="NCBI Taxonomy" id="2006685"/>
    <lineage>
        <taxon>Bacteria</taxon>
        <taxon>Pseudomonadati</taxon>
        <taxon>Bacteroidota</taxon>
        <taxon>Cytophagia</taxon>
        <taxon>Cytophagales</taxon>
        <taxon>Hymenobacteraceae</taxon>
        <taxon>Hymenobacter</taxon>
    </lineage>
</organism>
<comment type="caution">
    <text evidence="5">The sequence shown here is derived from an EMBL/GenBank/DDBJ whole genome shotgun (WGS) entry which is preliminary data.</text>
</comment>
<dbReference type="RefSeq" id="WP_088463509.1">
    <property type="nucleotide sequence ID" value="NZ_NIRR01000006.1"/>
</dbReference>
<feature type="repeat" description="TPR" evidence="3">
    <location>
        <begin position="253"/>
        <end position="286"/>
    </location>
</feature>
<name>A0A246FML0_9BACT</name>
<dbReference type="SUPFAM" id="SSF48452">
    <property type="entry name" value="TPR-like"/>
    <property type="match status" value="1"/>
</dbReference>
<evidence type="ECO:0000313" key="5">
    <source>
        <dbReference type="EMBL" id="OWP63978.1"/>
    </source>
</evidence>
<feature type="signal peptide" evidence="4">
    <location>
        <begin position="1"/>
        <end position="19"/>
    </location>
</feature>
<dbReference type="Pfam" id="PF13432">
    <property type="entry name" value="TPR_16"/>
    <property type="match status" value="2"/>
</dbReference>
<evidence type="ECO:0000256" key="3">
    <source>
        <dbReference type="PROSITE-ProRule" id="PRU00339"/>
    </source>
</evidence>
<dbReference type="PROSITE" id="PS50005">
    <property type="entry name" value="TPR"/>
    <property type="match status" value="1"/>
</dbReference>
<dbReference type="InterPro" id="IPR019734">
    <property type="entry name" value="TPR_rpt"/>
</dbReference>
<keyword evidence="2 3" id="KW-0802">TPR repeat</keyword>
<dbReference type="EMBL" id="NIRR01000006">
    <property type="protein sequence ID" value="OWP63978.1"/>
    <property type="molecule type" value="Genomic_DNA"/>
</dbReference>
<accession>A0A246FML0</accession>
<feature type="chain" id="PRO_5012354268" description="Tetratricopeptide repeat protein" evidence="4">
    <location>
        <begin position="20"/>
        <end position="379"/>
    </location>
</feature>
<evidence type="ECO:0008006" key="7">
    <source>
        <dbReference type="Google" id="ProtNLM"/>
    </source>
</evidence>
<keyword evidence="6" id="KW-1185">Reference proteome</keyword>
<evidence type="ECO:0000256" key="1">
    <source>
        <dbReference type="ARBA" id="ARBA00022737"/>
    </source>
</evidence>
<dbReference type="Gene3D" id="1.25.40.10">
    <property type="entry name" value="Tetratricopeptide repeat domain"/>
    <property type="match status" value="3"/>
</dbReference>
<proteinExistence type="predicted"/>
<sequence>MKKILLTIVAAAALHTASAQNSAVTNAILYQRQGTLDKAKAEIDKAITNEKTSDKAKTWFTRGEIYEGMNASPIYKKSLGTEDGTKIAYEAYSKAISLDGKDGDYGKQAAAKLDGLYGLALNAGVESYNNKDFAKAMDGYRMAQQIRPQDTTAYLYAAYAAEANENFAGAKEMYGKLAGIGYKSPQMYGRLLQIARQEKNDAEAMKVVQDALVAYPSNKTFMLEELNMYLSAGRGKEALDKIDRAIAADPKNSNLYAVKGSILDQDKQPAKAMEAYQKAVQVDPSNFDANFNVGIYNYNKAAELYTKAAKMSLTDYQKSGKKLETEGKKYFQDALPYFEKALEVQPDDRATISALQKIYLRLDRKADSQRMSAKLDAAK</sequence>
<dbReference type="OrthoDB" id="739506at2"/>
<dbReference type="PANTHER" id="PTHR44858">
    <property type="entry name" value="TETRATRICOPEPTIDE REPEAT PROTEIN 6"/>
    <property type="match status" value="1"/>
</dbReference>
<protein>
    <recommendedName>
        <fullName evidence="7">Tetratricopeptide repeat protein</fullName>
    </recommendedName>
</protein>
<keyword evidence="4" id="KW-0732">Signal</keyword>
<keyword evidence="1" id="KW-0677">Repeat</keyword>
<evidence type="ECO:0000256" key="2">
    <source>
        <dbReference type="ARBA" id="ARBA00022803"/>
    </source>
</evidence>
<reference evidence="5 6" key="1">
    <citation type="submission" date="2017-06" db="EMBL/GenBank/DDBJ databases">
        <title>Hymenobacter amundsenii sp. nov. isolated from regoliths in Antarctica.</title>
        <authorList>
            <person name="Sedlacek I."/>
            <person name="Kralova S."/>
            <person name="Pantucek R."/>
            <person name="Svec P."/>
            <person name="Holochova P."/>
            <person name="Stankova E."/>
            <person name="Vrbovska V."/>
            <person name="Busse H.-J."/>
        </authorList>
    </citation>
    <scope>NUCLEOTIDE SEQUENCE [LARGE SCALE GENOMIC DNA]</scope>
    <source>
        <strain evidence="5 6">CCM 8682</strain>
    </source>
</reference>